<feature type="domain" description="UBA" evidence="19">
    <location>
        <begin position="135"/>
        <end position="180"/>
    </location>
</feature>
<evidence type="ECO:0000256" key="13">
    <source>
        <dbReference type="ARBA" id="ARBA00022842"/>
    </source>
</evidence>
<evidence type="ECO:0000256" key="16">
    <source>
        <dbReference type="PROSITE-ProRule" id="PRU10141"/>
    </source>
</evidence>
<keyword evidence="12 16" id="KW-0067">ATP-binding</keyword>
<dbReference type="InterPro" id="IPR050839">
    <property type="entry name" value="Rho-assoc_Ser/Thr_Kinase"/>
</dbReference>
<dbReference type="GO" id="GO:0071944">
    <property type="term" value="C:cell periphery"/>
    <property type="evidence" value="ECO:0007669"/>
    <property type="project" value="UniProtKB-ARBA"/>
</dbReference>
<feature type="compositionally biased region" description="Basic and acidic residues" evidence="17">
    <location>
        <begin position="1402"/>
        <end position="1422"/>
    </location>
</feature>
<dbReference type="Gene3D" id="1.10.8.10">
    <property type="entry name" value="DNA helicase RuvA subunit, C-terminal domain"/>
    <property type="match status" value="1"/>
</dbReference>
<gene>
    <name evidence="21" type="primary">ORF145684</name>
</gene>
<dbReference type="InterPro" id="IPR009060">
    <property type="entry name" value="UBA-like_sf"/>
</dbReference>
<organism evidence="21">
    <name type="scientific">Arion vulgaris</name>
    <dbReference type="NCBI Taxonomy" id="1028688"/>
    <lineage>
        <taxon>Eukaryota</taxon>
        <taxon>Metazoa</taxon>
        <taxon>Spiralia</taxon>
        <taxon>Lophotrochozoa</taxon>
        <taxon>Mollusca</taxon>
        <taxon>Gastropoda</taxon>
        <taxon>Heterobranchia</taxon>
        <taxon>Euthyneura</taxon>
        <taxon>Panpulmonata</taxon>
        <taxon>Eupulmonata</taxon>
        <taxon>Stylommatophora</taxon>
        <taxon>Helicina</taxon>
        <taxon>Arionoidea</taxon>
        <taxon>Arionidae</taxon>
        <taxon>Arion</taxon>
    </lineage>
</organism>
<dbReference type="Pfam" id="PF00069">
    <property type="entry name" value="Pkinase"/>
    <property type="match status" value="2"/>
</dbReference>
<dbReference type="GO" id="GO:0005737">
    <property type="term" value="C:cytoplasm"/>
    <property type="evidence" value="ECO:0007669"/>
    <property type="project" value="UniProtKB-SubCell"/>
</dbReference>
<keyword evidence="5" id="KW-0963">Cytoplasm</keyword>
<feature type="domain" description="Protein kinase" evidence="18">
    <location>
        <begin position="1067"/>
        <end position="1370"/>
    </location>
</feature>
<dbReference type="PROSITE" id="PS50011">
    <property type="entry name" value="PROTEIN_KINASE_DOM"/>
    <property type="match status" value="1"/>
</dbReference>
<dbReference type="SUPFAM" id="SSF46934">
    <property type="entry name" value="UBA-like"/>
    <property type="match status" value="1"/>
</dbReference>
<keyword evidence="6" id="KW-0723">Serine/threonine-protein kinase</keyword>
<dbReference type="PANTHER" id="PTHR22988">
    <property type="entry name" value="MYOTONIC DYSTROPHY S/T KINASE-RELATED"/>
    <property type="match status" value="1"/>
</dbReference>
<feature type="domain" description="AGC-kinase C-terminal" evidence="20">
    <location>
        <begin position="1371"/>
        <end position="1446"/>
    </location>
</feature>
<feature type="compositionally biased region" description="Polar residues" evidence="17">
    <location>
        <begin position="760"/>
        <end position="780"/>
    </location>
</feature>
<dbReference type="PROSITE" id="PS50030">
    <property type="entry name" value="UBA"/>
    <property type="match status" value="1"/>
</dbReference>
<feature type="binding site" evidence="16">
    <location>
        <position position="1096"/>
    </location>
    <ligand>
        <name>ATP</name>
        <dbReference type="ChEBI" id="CHEBI:30616"/>
    </ligand>
</feature>
<keyword evidence="10 16" id="KW-0547">Nucleotide-binding</keyword>
<feature type="compositionally biased region" description="Low complexity" evidence="17">
    <location>
        <begin position="121"/>
        <end position="135"/>
    </location>
</feature>
<feature type="compositionally biased region" description="Low complexity" evidence="17">
    <location>
        <begin position="661"/>
        <end position="677"/>
    </location>
</feature>
<feature type="region of interest" description="Disordered" evidence="17">
    <location>
        <begin position="205"/>
        <end position="228"/>
    </location>
</feature>
<dbReference type="GO" id="GO:0048731">
    <property type="term" value="P:system development"/>
    <property type="evidence" value="ECO:0007669"/>
    <property type="project" value="UniProtKB-ARBA"/>
</dbReference>
<dbReference type="GO" id="GO:0005524">
    <property type="term" value="F:ATP binding"/>
    <property type="evidence" value="ECO:0007669"/>
    <property type="project" value="UniProtKB-UniRule"/>
</dbReference>
<comment type="catalytic activity">
    <reaction evidence="14">
        <text>L-threonyl-[protein] + ATP = O-phospho-L-threonyl-[protein] + ADP + H(+)</text>
        <dbReference type="Rhea" id="RHEA:46608"/>
        <dbReference type="Rhea" id="RHEA-COMP:11060"/>
        <dbReference type="Rhea" id="RHEA-COMP:11605"/>
        <dbReference type="ChEBI" id="CHEBI:15378"/>
        <dbReference type="ChEBI" id="CHEBI:30013"/>
        <dbReference type="ChEBI" id="CHEBI:30616"/>
        <dbReference type="ChEBI" id="CHEBI:61977"/>
        <dbReference type="ChEBI" id="CHEBI:456216"/>
        <dbReference type="EC" id="2.7.11.1"/>
    </reaction>
</comment>
<keyword evidence="13" id="KW-0460">Magnesium</keyword>
<keyword evidence="11" id="KW-0418">Kinase</keyword>
<dbReference type="Gene3D" id="3.30.200.20">
    <property type="entry name" value="Phosphorylase Kinase, domain 1"/>
    <property type="match status" value="2"/>
</dbReference>
<evidence type="ECO:0000256" key="12">
    <source>
        <dbReference type="ARBA" id="ARBA00022840"/>
    </source>
</evidence>
<dbReference type="EMBL" id="HACG01038140">
    <property type="protein sequence ID" value="CEK85005.1"/>
    <property type="molecule type" value="Transcribed_RNA"/>
</dbReference>
<evidence type="ECO:0000256" key="17">
    <source>
        <dbReference type="SAM" id="MobiDB-lite"/>
    </source>
</evidence>
<keyword evidence="8" id="KW-0808">Transferase</keyword>
<comment type="catalytic activity">
    <reaction evidence="15">
        <text>L-seryl-[protein] + ATP = O-phospho-L-seryl-[protein] + ADP + H(+)</text>
        <dbReference type="Rhea" id="RHEA:17989"/>
        <dbReference type="Rhea" id="RHEA-COMP:9863"/>
        <dbReference type="Rhea" id="RHEA-COMP:11604"/>
        <dbReference type="ChEBI" id="CHEBI:15378"/>
        <dbReference type="ChEBI" id="CHEBI:29999"/>
        <dbReference type="ChEBI" id="CHEBI:30616"/>
        <dbReference type="ChEBI" id="CHEBI:83421"/>
        <dbReference type="ChEBI" id="CHEBI:456216"/>
        <dbReference type="EC" id="2.7.11.1"/>
    </reaction>
</comment>
<dbReference type="InterPro" id="IPR015940">
    <property type="entry name" value="UBA"/>
</dbReference>
<evidence type="ECO:0000259" key="18">
    <source>
        <dbReference type="PROSITE" id="PS50011"/>
    </source>
</evidence>
<feature type="region of interest" description="Disordered" evidence="17">
    <location>
        <begin position="516"/>
        <end position="677"/>
    </location>
</feature>
<evidence type="ECO:0000256" key="8">
    <source>
        <dbReference type="ARBA" id="ARBA00022679"/>
    </source>
</evidence>
<comment type="subcellular location">
    <subcellularLocation>
        <location evidence="2">Cytoplasm</location>
    </subcellularLocation>
</comment>
<protein>
    <recommendedName>
        <fullName evidence="4">non-specific serine/threonine protein kinase</fullName>
        <ecNumber evidence="4">2.7.11.1</ecNumber>
    </recommendedName>
</protein>
<evidence type="ECO:0000256" key="5">
    <source>
        <dbReference type="ARBA" id="ARBA00022490"/>
    </source>
</evidence>
<evidence type="ECO:0000256" key="7">
    <source>
        <dbReference type="ARBA" id="ARBA00022553"/>
    </source>
</evidence>
<feature type="compositionally biased region" description="Low complexity" evidence="17">
    <location>
        <begin position="781"/>
        <end position="801"/>
    </location>
</feature>
<dbReference type="FunFam" id="1.10.510.10:FF:000057">
    <property type="entry name" value="Non-specific serine/threonine protein kinase"/>
    <property type="match status" value="1"/>
</dbReference>
<dbReference type="InterPro" id="IPR008271">
    <property type="entry name" value="Ser/Thr_kinase_AS"/>
</dbReference>
<dbReference type="InterPro" id="IPR011009">
    <property type="entry name" value="Kinase-like_dom_sf"/>
</dbReference>
<dbReference type="InterPro" id="IPR000719">
    <property type="entry name" value="Prot_kinase_dom"/>
</dbReference>
<dbReference type="FunFam" id="1.10.510.10:FF:000086">
    <property type="entry name" value="Non-specific serine/threonine protein kinase"/>
    <property type="match status" value="1"/>
</dbReference>
<evidence type="ECO:0000256" key="1">
    <source>
        <dbReference type="ARBA" id="ARBA00001946"/>
    </source>
</evidence>
<feature type="compositionally biased region" description="Gly residues" evidence="17">
    <location>
        <begin position="108"/>
        <end position="120"/>
    </location>
</feature>
<dbReference type="SMART" id="SM00220">
    <property type="entry name" value="S_TKc"/>
    <property type="match status" value="1"/>
</dbReference>
<feature type="compositionally biased region" description="Polar residues" evidence="17">
    <location>
        <begin position="536"/>
        <end position="548"/>
    </location>
</feature>
<dbReference type="Gene3D" id="1.10.510.10">
    <property type="entry name" value="Transferase(Phosphotransferase) domain 1"/>
    <property type="match status" value="2"/>
</dbReference>
<dbReference type="GO" id="GO:0045177">
    <property type="term" value="C:apical part of cell"/>
    <property type="evidence" value="ECO:0007669"/>
    <property type="project" value="UniProtKB-ARBA"/>
</dbReference>
<name>A0A0B7AYS4_9EUPU</name>
<dbReference type="GO" id="GO:0004674">
    <property type="term" value="F:protein serine/threonine kinase activity"/>
    <property type="evidence" value="ECO:0007669"/>
    <property type="project" value="UniProtKB-KW"/>
</dbReference>
<feature type="region of interest" description="Disordered" evidence="17">
    <location>
        <begin position="61"/>
        <end position="80"/>
    </location>
</feature>
<dbReference type="PROSITE" id="PS00107">
    <property type="entry name" value="PROTEIN_KINASE_ATP"/>
    <property type="match status" value="1"/>
</dbReference>
<comment type="similarity">
    <text evidence="3">Belongs to the protein kinase superfamily. AGC Ser/Thr protein kinase family.</text>
</comment>
<keyword evidence="9" id="KW-0479">Metal-binding</keyword>
<evidence type="ECO:0000256" key="14">
    <source>
        <dbReference type="ARBA" id="ARBA00047899"/>
    </source>
</evidence>
<evidence type="ECO:0000256" key="9">
    <source>
        <dbReference type="ARBA" id="ARBA00022723"/>
    </source>
</evidence>
<feature type="compositionally biased region" description="Polar residues" evidence="17">
    <location>
        <begin position="915"/>
        <end position="924"/>
    </location>
</feature>
<dbReference type="GO" id="GO:0042308">
    <property type="term" value="P:negative regulation of protein import into nucleus"/>
    <property type="evidence" value="ECO:0007669"/>
    <property type="project" value="UniProtKB-ARBA"/>
</dbReference>
<feature type="compositionally biased region" description="Basic and acidic residues" evidence="17">
    <location>
        <begin position="965"/>
        <end position="985"/>
    </location>
</feature>
<dbReference type="InterPro" id="IPR017441">
    <property type="entry name" value="Protein_kinase_ATP_BS"/>
</dbReference>
<evidence type="ECO:0000256" key="3">
    <source>
        <dbReference type="ARBA" id="ARBA00009903"/>
    </source>
</evidence>
<evidence type="ECO:0000259" key="19">
    <source>
        <dbReference type="PROSITE" id="PS50030"/>
    </source>
</evidence>
<feature type="region of interest" description="Disordered" evidence="17">
    <location>
        <begin position="760"/>
        <end position="851"/>
    </location>
</feature>
<reference evidence="21" key="1">
    <citation type="submission" date="2014-12" db="EMBL/GenBank/DDBJ databases">
        <title>Insight into the proteome of Arion vulgaris.</title>
        <authorList>
            <person name="Aradska J."/>
            <person name="Bulat T."/>
            <person name="Smidak R."/>
            <person name="Sarate P."/>
            <person name="Gangsoo J."/>
            <person name="Sialana F."/>
            <person name="Bilban M."/>
            <person name="Lubec G."/>
        </authorList>
    </citation>
    <scope>NUCLEOTIDE SEQUENCE</scope>
    <source>
        <tissue evidence="21">Skin</tissue>
    </source>
</reference>
<evidence type="ECO:0000256" key="15">
    <source>
        <dbReference type="ARBA" id="ARBA00048679"/>
    </source>
</evidence>
<dbReference type="InterPro" id="IPR049761">
    <property type="entry name" value="LATS1-like_MobB"/>
</dbReference>
<feature type="region of interest" description="Disordered" evidence="17">
    <location>
        <begin position="1400"/>
        <end position="1422"/>
    </location>
</feature>
<dbReference type="PROSITE" id="PS51285">
    <property type="entry name" value="AGC_KINASE_CTER"/>
    <property type="match status" value="1"/>
</dbReference>
<dbReference type="GO" id="GO:0046872">
    <property type="term" value="F:metal ion binding"/>
    <property type="evidence" value="ECO:0007669"/>
    <property type="project" value="UniProtKB-KW"/>
</dbReference>
<feature type="compositionally biased region" description="Polar residues" evidence="17">
    <location>
        <begin position="214"/>
        <end position="228"/>
    </location>
</feature>
<evidence type="ECO:0000256" key="6">
    <source>
        <dbReference type="ARBA" id="ARBA00022527"/>
    </source>
</evidence>
<dbReference type="FunFam" id="3.30.200.20:FF:000391">
    <property type="entry name" value="Large tumor suppressor kinase 1"/>
    <property type="match status" value="1"/>
</dbReference>
<evidence type="ECO:0000256" key="11">
    <source>
        <dbReference type="ARBA" id="ARBA00022777"/>
    </source>
</evidence>
<dbReference type="SUPFAM" id="SSF56112">
    <property type="entry name" value="Protein kinase-like (PK-like)"/>
    <property type="match status" value="1"/>
</dbReference>
<evidence type="ECO:0000256" key="2">
    <source>
        <dbReference type="ARBA" id="ARBA00004496"/>
    </source>
</evidence>
<evidence type="ECO:0000313" key="21">
    <source>
        <dbReference type="EMBL" id="CEK85005.1"/>
    </source>
</evidence>
<dbReference type="GO" id="GO:0009653">
    <property type="term" value="P:anatomical structure morphogenesis"/>
    <property type="evidence" value="ECO:0007669"/>
    <property type="project" value="UniProtKB-ARBA"/>
</dbReference>
<feature type="region of interest" description="Disordered" evidence="17">
    <location>
        <begin position="357"/>
        <end position="389"/>
    </location>
</feature>
<feature type="compositionally biased region" description="Low complexity" evidence="17">
    <location>
        <begin position="635"/>
        <end position="651"/>
    </location>
</feature>
<feature type="compositionally biased region" description="Polar residues" evidence="17">
    <location>
        <begin position="933"/>
        <end position="964"/>
    </location>
</feature>
<dbReference type="CDD" id="cd21778">
    <property type="entry name" value="MobB_LATS1"/>
    <property type="match status" value="1"/>
</dbReference>
<sequence length="1463" mass="162755">MIRKEIDRPGTGGRRPLLLTFVGNNRLMLNEIRDSLSHVRRNDLEGCHDFSNLQLKTELSQSTPNLLEKSTVGKMTRRDNQHHKALAEIRDSLRPYQNASTGATNSVGGSGGSSSSGGGSSHNSSSASSTSSHTTSDSENNASKVQMIMQYGFDEDIAVRALMLSGNHSVNAALRLLIYIMEEKLGAGIQGSDLSGFLYNQPPSFGPSSPFGSETNSVRSDSPTLNSTPQRHFLVNGLQTPPPLPPRAPITTHANYIPQSQTATTYTDAKLGNNIGQQVFPGQSSVMLQTLNQIKGQPSVMTQGGMLVHSQNNIIPQGHVQQMIKRMSPGQTYYHMQQKEHQVPPQINAGTGTVNTQRGTSPVTPITSQQPFITNTSSNGSASGPSPLLSQQLQNMMLGSQVTATTTFSAATPVPTIGPSSIPNGQTQAPPPPYSQARLQVAMVKGFTGGGISTNAYLQQQDLNRVPPVLDVSTTVVDPDTKQVIQNKGLPPAAVPATRMTMGLHMPVIMPSVRSKEVTKPMPQTATAPLAPPAHNVNTNGSILSNHTPLVKGDVNNMSSLPNQHPLQSQSNQQFQYQQNQQPLQREPNHPLQHQQNQHPLQYQSNQHPIQREPNPPIQYQQNQHPLQREPNPPLQYQLNPLLQHQQNQHLLQREPPNQHPPNQHQPNQHQPNQHQFQLNQPQFQHHQPAVAVRQQPHVFPPGRGDLPIVREGGNYTVEQLTALAAGQSFVQSFKQQHLTSLFHNQVTKLHTSTTMYQQQLVPQPDTATSTPRSDSPASRTTNHSPMTTPSNTSSPSINSDTPDKTPPPPPYSRQTMLAFNGGTLSNFNPPLIPPRVPLKDKPPPPPPQNIQEGLSHLEIPEQMLNFPSSIITPTSFSPQINNGFSVPILLQNGTASLHSNFHTQFQQTDASNIMSGQTENSSHPIIPHVTHSAPSPSNTDETDNKNTTHGQNPSSTQCSANISQEKHRCLSPLPERKSEARERDSLRCDTKVRVYSPQAFKFYMEQHVENVLKSHAQRINRRLQLEKEMAKVNLSDEAAQQMRKMLHQKESNYIRLKRAKMDSSMFDNIQTLGVGAFGEVALVRKRDVGSLYAMKTLKKSNVIKRNQVAHVKAERDILAEADNEWVVKLYYSFQDRDSLYFVMDYVPGGDLMGLLIRKEILEEHLAQFYIAELVLAIESVHKMGFIHRDIKPDNILIDKEGHIKLTDFGLCTGFRWTHNSKYYQKDGMHARQDSMEAGTQLDDQHCGEVLKPLEQRRQREQKRYLAHSLVGTPNYIAPEVLLRLGYTKACDWWSVGVILYEMVIGQPPFYAPTPAETQYKVINWKETLSFRHCNTISPAATDLIVQLLQGPETRLGRNGATEVKEHFFFAGVNFQGLRRQPAPLKPTIRYLTDTSNFDPVDPDKLRTNDSESSKKLDSKLENGKHPEHAFFEFTFRRFFDDGGHPYTVQSQQGQGSSSPVYV</sequence>
<dbReference type="CDD" id="cd05598">
    <property type="entry name" value="STKc_LATS"/>
    <property type="match status" value="1"/>
</dbReference>
<feature type="compositionally biased region" description="Low complexity" evidence="17">
    <location>
        <begin position="562"/>
        <end position="607"/>
    </location>
</feature>
<dbReference type="InterPro" id="IPR000961">
    <property type="entry name" value="AGC-kinase_C"/>
</dbReference>
<dbReference type="PROSITE" id="PS00108">
    <property type="entry name" value="PROTEIN_KINASE_ST"/>
    <property type="match status" value="1"/>
</dbReference>
<dbReference type="SMART" id="SM00133">
    <property type="entry name" value="S_TK_X"/>
    <property type="match status" value="1"/>
</dbReference>
<accession>A0A0B7AYS4</accession>
<proteinExistence type="inferred from homology"/>
<feature type="region of interest" description="Disordered" evidence="17">
    <location>
        <begin position="90"/>
        <end position="140"/>
    </location>
</feature>
<evidence type="ECO:0000256" key="10">
    <source>
        <dbReference type="ARBA" id="ARBA00022741"/>
    </source>
</evidence>
<comment type="cofactor">
    <cofactor evidence="1">
        <name>Mg(2+)</name>
        <dbReference type="ChEBI" id="CHEBI:18420"/>
    </cofactor>
</comment>
<evidence type="ECO:0000259" key="20">
    <source>
        <dbReference type="PROSITE" id="PS51285"/>
    </source>
</evidence>
<dbReference type="EC" id="2.7.11.1" evidence="4"/>
<feature type="region of interest" description="Disordered" evidence="17">
    <location>
        <begin position="915"/>
        <end position="985"/>
    </location>
</feature>
<keyword evidence="7" id="KW-0597">Phosphoprotein</keyword>
<feature type="compositionally biased region" description="Polar residues" evidence="17">
    <location>
        <begin position="813"/>
        <end position="829"/>
    </location>
</feature>
<evidence type="ECO:0000256" key="4">
    <source>
        <dbReference type="ARBA" id="ARBA00012513"/>
    </source>
</evidence>